<dbReference type="Pfam" id="PF02464">
    <property type="entry name" value="CinA"/>
    <property type="match status" value="1"/>
</dbReference>
<gene>
    <name evidence="2" type="ORF">EJA03_03810</name>
</gene>
<dbReference type="EMBL" id="RSFA01000010">
    <property type="protein sequence ID" value="RSD32373.1"/>
    <property type="molecule type" value="Genomic_DNA"/>
</dbReference>
<reference evidence="2 3" key="1">
    <citation type="submission" date="2018-12" db="EMBL/GenBank/DDBJ databases">
        <title>Genomic taxonomy of the Vibrionaceae family.</title>
        <authorList>
            <person name="Gomez-Gil B."/>
            <person name="Enciso-Ibarra K."/>
        </authorList>
    </citation>
    <scope>NUCLEOTIDE SEQUENCE [LARGE SCALE GENOMIC DNA]</scope>
    <source>
        <strain evidence="2 3">CAIM 594</strain>
    </source>
</reference>
<dbReference type="NCBIfam" id="TIGR00199">
    <property type="entry name" value="PncC_domain"/>
    <property type="match status" value="1"/>
</dbReference>
<evidence type="ECO:0000313" key="2">
    <source>
        <dbReference type="EMBL" id="RSD32373.1"/>
    </source>
</evidence>
<proteinExistence type="predicted"/>
<sequence>MESQQILSTKLGRCLNYHQIVITTAESCTGGGISAAITDIPGSSAWFDRAFITYSNEAKIEMLGVSPETINSHGAVSEMTVIEMVKGALKYSNANLGVSISGVAGPDGGSAEKPVGTVCFAWADDKGWLKVETHYFSGKRAEVRQQAVSLALQVLYEKVK</sequence>
<dbReference type="Gene3D" id="3.90.950.20">
    <property type="entry name" value="CinA-like"/>
    <property type="match status" value="1"/>
</dbReference>
<feature type="domain" description="CinA C-terminal" evidence="1">
    <location>
        <begin position="7"/>
        <end position="158"/>
    </location>
</feature>
<dbReference type="OrthoDB" id="9801454at2"/>
<name>A0A427U6X7_9VIBR</name>
<dbReference type="AlphaFoldDB" id="A0A427U6X7"/>
<dbReference type="Proteomes" id="UP000269041">
    <property type="component" value="Unassembled WGS sequence"/>
</dbReference>
<comment type="caution">
    <text evidence="2">The sequence shown here is derived from an EMBL/GenBank/DDBJ whole genome shotgun (WGS) entry which is preliminary data.</text>
</comment>
<dbReference type="InterPro" id="IPR036653">
    <property type="entry name" value="CinA-like_C"/>
</dbReference>
<dbReference type="SUPFAM" id="SSF142433">
    <property type="entry name" value="CinA-like"/>
    <property type="match status" value="1"/>
</dbReference>
<keyword evidence="3" id="KW-1185">Reference proteome</keyword>
<evidence type="ECO:0000259" key="1">
    <source>
        <dbReference type="Pfam" id="PF02464"/>
    </source>
</evidence>
<dbReference type="RefSeq" id="WP_125319915.1">
    <property type="nucleotide sequence ID" value="NZ_AP024889.1"/>
</dbReference>
<accession>A0A427U6X7</accession>
<protein>
    <submittedName>
        <fullName evidence="2">CinA family protein</fullName>
    </submittedName>
</protein>
<evidence type="ECO:0000313" key="3">
    <source>
        <dbReference type="Proteomes" id="UP000269041"/>
    </source>
</evidence>
<dbReference type="InterPro" id="IPR008136">
    <property type="entry name" value="CinA_C"/>
</dbReference>
<organism evidence="2 3">
    <name type="scientific">Vibrio pectenicida</name>
    <dbReference type="NCBI Taxonomy" id="62763"/>
    <lineage>
        <taxon>Bacteria</taxon>
        <taxon>Pseudomonadati</taxon>
        <taxon>Pseudomonadota</taxon>
        <taxon>Gammaproteobacteria</taxon>
        <taxon>Vibrionales</taxon>
        <taxon>Vibrionaceae</taxon>
        <taxon>Vibrio</taxon>
    </lineage>
</organism>